<feature type="compositionally biased region" description="Basic and acidic residues" evidence="1">
    <location>
        <begin position="15"/>
        <end position="24"/>
    </location>
</feature>
<feature type="non-terminal residue" evidence="2">
    <location>
        <position position="1"/>
    </location>
</feature>
<evidence type="ECO:0000313" key="3">
    <source>
        <dbReference type="Proteomes" id="UP001432027"/>
    </source>
</evidence>
<keyword evidence="3" id="KW-1185">Reference proteome</keyword>
<proteinExistence type="predicted"/>
<dbReference type="Proteomes" id="UP001432027">
    <property type="component" value="Unassembled WGS sequence"/>
</dbReference>
<organism evidence="2 3">
    <name type="scientific">Pristionchus entomophagus</name>
    <dbReference type="NCBI Taxonomy" id="358040"/>
    <lineage>
        <taxon>Eukaryota</taxon>
        <taxon>Metazoa</taxon>
        <taxon>Ecdysozoa</taxon>
        <taxon>Nematoda</taxon>
        <taxon>Chromadorea</taxon>
        <taxon>Rhabditida</taxon>
        <taxon>Rhabditina</taxon>
        <taxon>Diplogasteromorpha</taxon>
        <taxon>Diplogasteroidea</taxon>
        <taxon>Neodiplogasteridae</taxon>
        <taxon>Pristionchus</taxon>
    </lineage>
</organism>
<dbReference type="AlphaFoldDB" id="A0AAV5TFB1"/>
<feature type="region of interest" description="Disordered" evidence="1">
    <location>
        <begin position="48"/>
        <end position="87"/>
    </location>
</feature>
<accession>A0AAV5TFB1</accession>
<protein>
    <submittedName>
        <fullName evidence="2">Uncharacterized protein</fullName>
    </submittedName>
</protein>
<feature type="region of interest" description="Disordered" evidence="1">
    <location>
        <begin position="1"/>
        <end position="36"/>
    </location>
</feature>
<comment type="caution">
    <text evidence="2">The sequence shown here is derived from an EMBL/GenBank/DDBJ whole genome shotgun (WGS) entry which is preliminary data.</text>
</comment>
<feature type="compositionally biased region" description="Polar residues" evidence="1">
    <location>
        <begin position="52"/>
        <end position="66"/>
    </location>
</feature>
<reference evidence="2" key="1">
    <citation type="submission" date="2023-10" db="EMBL/GenBank/DDBJ databases">
        <title>Genome assembly of Pristionchus species.</title>
        <authorList>
            <person name="Yoshida K."/>
            <person name="Sommer R.J."/>
        </authorList>
    </citation>
    <scope>NUCLEOTIDE SEQUENCE</scope>
    <source>
        <strain evidence="2">RS0144</strain>
    </source>
</reference>
<evidence type="ECO:0000256" key="1">
    <source>
        <dbReference type="SAM" id="MobiDB-lite"/>
    </source>
</evidence>
<sequence length="292" mass="31595">GRGSRGGRSQSLAFDVHERIHDQLDGPVGADDADSEVAACCSKASRAVTPPLLQQPQATTASPQKPSTSATARTDDATPKSASEVEGRWASEMELIGAVRSDIDSVFVARNGQIRLDDSCKGLVARMPALISPQSQIEGLDRVKLLSQLDASAINVIDRTTAAVSEPAGNAWPFASDSSSSPLYLEEGETRIVALKLQIAMAALSRLYADPTNVEQRDDLQSHLTRLMKKVNAIRRRCIMAMEDPSETNGLTMAMKAMSDWRVRVQFLLGLEDTWDSSSAESSPVKTRPRED</sequence>
<name>A0AAV5TFB1_9BILA</name>
<gene>
    <name evidence="2" type="ORF">PENTCL1PPCAC_14108</name>
</gene>
<feature type="compositionally biased region" description="Basic and acidic residues" evidence="1">
    <location>
        <begin position="73"/>
        <end position="87"/>
    </location>
</feature>
<dbReference type="EMBL" id="BTSX01000004">
    <property type="protein sequence ID" value="GMS91933.1"/>
    <property type="molecule type" value="Genomic_DNA"/>
</dbReference>
<evidence type="ECO:0000313" key="2">
    <source>
        <dbReference type="EMBL" id="GMS91933.1"/>
    </source>
</evidence>